<evidence type="ECO:0000256" key="6">
    <source>
        <dbReference type="ARBA" id="ARBA00036164"/>
    </source>
</evidence>
<evidence type="ECO:0000256" key="2">
    <source>
        <dbReference type="ARBA" id="ARBA00022679"/>
    </source>
</evidence>
<dbReference type="PANTHER" id="PTHR12400">
    <property type="entry name" value="INOSITOL POLYPHOSPHATE KINASE"/>
    <property type="match status" value="1"/>
</dbReference>
<dbReference type="GO" id="GO:0005737">
    <property type="term" value="C:cytoplasm"/>
    <property type="evidence" value="ECO:0007669"/>
    <property type="project" value="TreeGrafter"/>
</dbReference>
<comment type="catalytic activity">
    <reaction evidence="7">
        <text>1D-myo-inositol 1,3,4,6-tetrakisphosphate + ATP = 1D-myo-inositol 1,3,4,5,6-pentakisphosphate + ADP + H(+)</text>
        <dbReference type="Rhea" id="RHEA:12717"/>
        <dbReference type="ChEBI" id="CHEBI:15378"/>
        <dbReference type="ChEBI" id="CHEBI:30616"/>
        <dbReference type="ChEBI" id="CHEBI:57660"/>
        <dbReference type="ChEBI" id="CHEBI:57733"/>
        <dbReference type="ChEBI" id="CHEBI:456216"/>
        <dbReference type="EC" id="2.7.1.140"/>
    </reaction>
</comment>
<evidence type="ECO:0000256" key="8">
    <source>
        <dbReference type="RuleBase" id="RU363090"/>
    </source>
</evidence>
<dbReference type="EC" id="2.7.-.-" evidence="8"/>
<keyword evidence="3" id="KW-0547">Nucleotide-binding</keyword>
<dbReference type="Gene3D" id="3.30.470.160">
    <property type="entry name" value="Inositol polyphosphate kinase"/>
    <property type="match status" value="1"/>
</dbReference>
<evidence type="ECO:0000256" key="4">
    <source>
        <dbReference type="ARBA" id="ARBA00022777"/>
    </source>
</evidence>
<dbReference type="GO" id="GO:0008440">
    <property type="term" value="F:inositol-1,4,5-trisphosphate 3-kinase activity"/>
    <property type="evidence" value="ECO:0007669"/>
    <property type="project" value="TreeGrafter"/>
</dbReference>
<evidence type="ECO:0000256" key="5">
    <source>
        <dbReference type="ARBA" id="ARBA00022840"/>
    </source>
</evidence>
<evidence type="ECO:0000256" key="7">
    <source>
        <dbReference type="ARBA" id="ARBA00036525"/>
    </source>
</evidence>
<dbReference type="InterPro" id="IPR005522">
    <property type="entry name" value="IPK"/>
</dbReference>
<reference evidence="9" key="1">
    <citation type="submission" date="2021-05" db="EMBL/GenBank/DDBJ databases">
        <authorList>
            <person name="Alioto T."/>
            <person name="Alioto T."/>
            <person name="Gomez Garrido J."/>
        </authorList>
    </citation>
    <scope>NUCLEOTIDE SEQUENCE</scope>
</reference>
<protein>
    <recommendedName>
        <fullName evidence="8">Kinase</fullName>
        <ecNumber evidence="8">2.7.-.-</ecNumber>
    </recommendedName>
</protein>
<dbReference type="EMBL" id="HBUF01173721">
    <property type="protein sequence ID" value="CAG6653451.1"/>
    <property type="molecule type" value="Transcribed_RNA"/>
</dbReference>
<dbReference type="GO" id="GO:0051765">
    <property type="term" value="F:inositol tetrakisphosphate kinase activity"/>
    <property type="evidence" value="ECO:0007669"/>
    <property type="project" value="TreeGrafter"/>
</dbReference>
<dbReference type="PANTHER" id="PTHR12400:SF51">
    <property type="entry name" value="INOSITOL POLYPHOSPHATE MULTIKINASE"/>
    <property type="match status" value="1"/>
</dbReference>
<dbReference type="GO" id="GO:0032958">
    <property type="term" value="P:inositol phosphate biosynthetic process"/>
    <property type="evidence" value="ECO:0007669"/>
    <property type="project" value="InterPro"/>
</dbReference>
<comment type="catalytic activity">
    <reaction evidence="6">
        <text>1D-myo-inositol 1,4,5-trisphosphate + 2 ATP = 1D-myo-inositol 1,3,4,5,6-pentakisphosphate + 2 ADP + 2 H(+)</text>
        <dbReference type="Rhea" id="RHEA:32359"/>
        <dbReference type="ChEBI" id="CHEBI:15378"/>
        <dbReference type="ChEBI" id="CHEBI:30616"/>
        <dbReference type="ChEBI" id="CHEBI:57733"/>
        <dbReference type="ChEBI" id="CHEBI:203600"/>
        <dbReference type="ChEBI" id="CHEBI:456216"/>
        <dbReference type="EC" id="2.7.1.151"/>
    </reaction>
</comment>
<dbReference type="GO" id="GO:0005634">
    <property type="term" value="C:nucleus"/>
    <property type="evidence" value="ECO:0007669"/>
    <property type="project" value="TreeGrafter"/>
</dbReference>
<keyword evidence="2 8" id="KW-0808">Transferase</keyword>
<evidence type="ECO:0000256" key="1">
    <source>
        <dbReference type="ARBA" id="ARBA00007374"/>
    </source>
</evidence>
<dbReference type="InterPro" id="IPR038286">
    <property type="entry name" value="IPK_sf"/>
</dbReference>
<evidence type="ECO:0000313" key="9">
    <source>
        <dbReference type="EMBL" id="CAG6653451.1"/>
    </source>
</evidence>
<evidence type="ECO:0000256" key="3">
    <source>
        <dbReference type="ARBA" id="ARBA00022741"/>
    </source>
</evidence>
<dbReference type="AlphaFoldDB" id="A0A8D8RMG8"/>
<keyword evidence="4 8" id="KW-0418">Kinase</keyword>
<accession>A0A8D8RMG8</accession>
<dbReference type="SUPFAM" id="SSF56104">
    <property type="entry name" value="SAICAR synthase-like"/>
    <property type="match status" value="1"/>
</dbReference>
<proteinExistence type="inferred from homology"/>
<dbReference type="EMBL" id="HBUF01173720">
    <property type="protein sequence ID" value="CAG6653450.1"/>
    <property type="molecule type" value="Transcribed_RNA"/>
</dbReference>
<name>A0A8D8RMG8_9HEMI</name>
<dbReference type="GO" id="GO:0005524">
    <property type="term" value="F:ATP binding"/>
    <property type="evidence" value="ECO:0007669"/>
    <property type="project" value="UniProtKB-KW"/>
</dbReference>
<sequence>MAECVMEDGSRFAIPHGTELLEEQVGGHEFIKGKETMSMLKDKDGHVLKYINKPILGEKENKFYEVLQNTDDPELLKLKKFVPEYFGTTTLKIANQDVRFLILSNLIEDLNEPRIMDIKIGYQTHEPGAPKEKVLAEESKYAGTKKSWGFCIPGFQIYNKETGKREKYGKDFGKHLQKDAVKNLFKTFVDQYSSRSISIQTLHSFLHQLHQIQSWFQSQRIYHFYSSSLLFSYDEHRAHVHMIDFAHVIPARDSTLDSNYLDGLNNVIKLFQTILDELQDEKT</sequence>
<dbReference type="Pfam" id="PF03770">
    <property type="entry name" value="IPK"/>
    <property type="match status" value="1"/>
</dbReference>
<keyword evidence="5" id="KW-0067">ATP-binding</keyword>
<organism evidence="9">
    <name type="scientific">Cacopsylla melanoneura</name>
    <dbReference type="NCBI Taxonomy" id="428564"/>
    <lineage>
        <taxon>Eukaryota</taxon>
        <taxon>Metazoa</taxon>
        <taxon>Ecdysozoa</taxon>
        <taxon>Arthropoda</taxon>
        <taxon>Hexapoda</taxon>
        <taxon>Insecta</taxon>
        <taxon>Pterygota</taxon>
        <taxon>Neoptera</taxon>
        <taxon>Paraneoptera</taxon>
        <taxon>Hemiptera</taxon>
        <taxon>Sternorrhyncha</taxon>
        <taxon>Psylloidea</taxon>
        <taxon>Psyllidae</taxon>
        <taxon>Psyllinae</taxon>
        <taxon>Cacopsylla</taxon>
    </lineage>
</organism>
<comment type="similarity">
    <text evidence="1 8">Belongs to the inositol phosphokinase (IPK) family.</text>
</comment>